<keyword evidence="3" id="KW-1185">Reference proteome</keyword>
<feature type="region of interest" description="Disordered" evidence="1">
    <location>
        <begin position="309"/>
        <end position="449"/>
    </location>
</feature>
<dbReference type="Proteomes" id="UP000199048">
    <property type="component" value="Unassembled WGS sequence"/>
</dbReference>
<organism evidence="2 3">
    <name type="scientific">Methylobacterium pseudosasicola</name>
    <dbReference type="NCBI Taxonomy" id="582667"/>
    <lineage>
        <taxon>Bacteria</taxon>
        <taxon>Pseudomonadati</taxon>
        <taxon>Pseudomonadota</taxon>
        <taxon>Alphaproteobacteria</taxon>
        <taxon>Hyphomicrobiales</taxon>
        <taxon>Methylobacteriaceae</taxon>
        <taxon>Methylobacterium</taxon>
    </lineage>
</organism>
<reference evidence="3" key="1">
    <citation type="submission" date="2016-10" db="EMBL/GenBank/DDBJ databases">
        <authorList>
            <person name="Varghese N."/>
            <person name="Submissions S."/>
        </authorList>
    </citation>
    <scope>NUCLEOTIDE SEQUENCE [LARGE SCALE GENOMIC DNA]</scope>
    <source>
        <strain evidence="3">BL36</strain>
    </source>
</reference>
<feature type="region of interest" description="Disordered" evidence="1">
    <location>
        <begin position="184"/>
        <end position="205"/>
    </location>
</feature>
<proteinExistence type="predicted"/>
<feature type="compositionally biased region" description="Low complexity" evidence="1">
    <location>
        <begin position="133"/>
        <end position="143"/>
    </location>
</feature>
<protein>
    <submittedName>
        <fullName evidence="2">Uncharacterized protein</fullName>
    </submittedName>
</protein>
<dbReference type="AlphaFoldDB" id="A0A1I4PXX3"/>
<feature type="compositionally biased region" description="Low complexity" evidence="1">
    <location>
        <begin position="358"/>
        <end position="369"/>
    </location>
</feature>
<accession>A0A1I4PXX3</accession>
<evidence type="ECO:0000256" key="1">
    <source>
        <dbReference type="SAM" id="MobiDB-lite"/>
    </source>
</evidence>
<feature type="region of interest" description="Disordered" evidence="1">
    <location>
        <begin position="126"/>
        <end position="172"/>
    </location>
</feature>
<feature type="compositionally biased region" description="Low complexity" evidence="1">
    <location>
        <begin position="154"/>
        <end position="171"/>
    </location>
</feature>
<evidence type="ECO:0000313" key="3">
    <source>
        <dbReference type="Proteomes" id="UP000199048"/>
    </source>
</evidence>
<gene>
    <name evidence="2" type="ORF">SAMN05192568_102722</name>
</gene>
<evidence type="ECO:0000313" key="2">
    <source>
        <dbReference type="EMBL" id="SFM32668.1"/>
    </source>
</evidence>
<dbReference type="STRING" id="582667.SAMN05192568_102722"/>
<dbReference type="EMBL" id="FOTK01000027">
    <property type="protein sequence ID" value="SFM32668.1"/>
    <property type="molecule type" value="Genomic_DNA"/>
</dbReference>
<sequence>MARVGPKNGSRNIWNKSSLIFTSTLHIGSRGFDGRSDGPAVRSAAPRAGRSDIGAGATIRLRDRPSETPGRQCLQESLHGRMKDDRLVGRRPPLVDGLQRGMAHDRSSCDAVGGIRVRTCVGRRRTTRPPPGWRLGLSIGGWRETSRRRRRSAGGRSIDRPATPAAARAAAGRSIDGWGDAVTASALGGRPVDRQADDASRGGGRQIKMQGCRYCIDRSPGRRPGRAGRPVECVDGRSGRHEVSRAMRPRDRPRRWVISSRTAAPTCPRRFSHARFRAFGSSWTHQAFRGASMTVLAHRTDCPPPCMSRAGARTRSDDGSVTAPCRPALVRGRPAGAESAEGWQRAVRPSPRRRESCPSRFPCRRSAPAPERERGRSAGRIPRSAASEQLGNPAARARRRRAATPTQVPAVSVTPRRGSPARCRAAATRSPRCGFHPSVGRFPKSEAEA</sequence>
<feature type="region of interest" description="Disordered" evidence="1">
    <location>
        <begin position="33"/>
        <end position="55"/>
    </location>
</feature>
<feature type="compositionally biased region" description="Basic and acidic residues" evidence="1">
    <location>
        <begin position="191"/>
        <end position="200"/>
    </location>
</feature>
<name>A0A1I4PXX3_9HYPH</name>